<feature type="compositionally biased region" description="Acidic residues" evidence="1">
    <location>
        <begin position="412"/>
        <end position="422"/>
    </location>
</feature>
<sequence>MKNWNTFRWRIAYPLVTAFMLLGCDGGSGTTNQSTSKNKDASQANALESTTPSSQEGIKGFQFLGAQATNNDDDKGTNKTVNLSGSSGNVTSASRPANSGTSNPSNTASSNSPESTPPPSNVSSTQTASTNTEKTSNETTDAASVGPASVNAGSSDIKQTTTSAGTTGNANETQPVASSQVSEASLTTEATGTSETGTTSEQQSVSTEAGKGTSESAEVGSDTALSTVGSETSGQLETVAQGNSSDSLTSTVSLTDNTADTDESAPETQTPDPSSTIEIANADGTAEQDTPSTATDSGTSESATGESHTALSTGSEASGQAETTTEGTSSDSAISTASLTESSVDADKRTSETSTTDTNAARETKAAGESTTTTNTESKSTLATDENTDAGSGTSTNHTTAEVTDQSKENVEESEALVEEDTTLTASMTTESSSSNAGSSETSSSIEVLPDVTTESEAFVAALVEAIEGANTATESAEATPTKRLTKIELAPYSSVVFFGTVQFTATGTYDDGSTEDITQQVLWNSSNSNIGDLDSNGLATLYNEGSIKVSAKLDGISSNEAFLTGKELVCGHKFSQPFQYAANDRDSANAAGGCVKIAETGQGTWFTSAPSAQAVIDFEFPISGTTYWEMGHRGPQGNFISLNYQESNAWCSWLNRLEFAGRKNWKMPNDSQLKDLHSQLGDMHINYGWPGLWHYYSTDRGWFGYWTRSLKNSFSWDVFANDRHNTSCMSVG</sequence>
<feature type="compositionally biased region" description="Low complexity" evidence="1">
    <location>
        <begin position="423"/>
        <end position="447"/>
    </location>
</feature>
<dbReference type="InterPro" id="IPR008964">
    <property type="entry name" value="Invasin/intimin_cell_adhesion"/>
</dbReference>
<feature type="compositionally biased region" description="Polar residues" evidence="1">
    <location>
        <begin position="266"/>
        <end position="278"/>
    </location>
</feature>
<evidence type="ECO:0000259" key="3">
    <source>
        <dbReference type="SMART" id="SM00635"/>
    </source>
</evidence>
<feature type="compositionally biased region" description="Polar residues" evidence="1">
    <location>
        <begin position="287"/>
        <end position="343"/>
    </location>
</feature>
<feature type="compositionally biased region" description="Low complexity" evidence="1">
    <location>
        <begin position="182"/>
        <end position="208"/>
    </location>
</feature>
<feature type="compositionally biased region" description="Low complexity" evidence="1">
    <location>
        <begin position="367"/>
        <end position="384"/>
    </location>
</feature>
<feature type="compositionally biased region" description="Polar residues" evidence="1">
    <location>
        <begin position="78"/>
        <end position="97"/>
    </location>
</feature>
<feature type="region of interest" description="Disordered" evidence="1">
    <location>
        <begin position="29"/>
        <end position="448"/>
    </location>
</feature>
<dbReference type="SMART" id="SM00635">
    <property type="entry name" value="BID_2"/>
    <property type="match status" value="1"/>
</dbReference>
<dbReference type="PROSITE" id="PS51257">
    <property type="entry name" value="PROKAR_LIPOPROTEIN"/>
    <property type="match status" value="1"/>
</dbReference>
<feature type="signal peptide" evidence="2">
    <location>
        <begin position="1"/>
        <end position="18"/>
    </location>
</feature>
<feature type="compositionally biased region" description="Low complexity" evidence="1">
    <location>
        <begin position="160"/>
        <end position="173"/>
    </location>
</feature>
<feature type="compositionally biased region" description="Polar residues" evidence="1">
    <location>
        <begin position="389"/>
        <end position="404"/>
    </location>
</feature>
<evidence type="ECO:0000313" key="5">
    <source>
        <dbReference type="Proteomes" id="UP000071641"/>
    </source>
</evidence>
<feature type="domain" description="BIG2" evidence="3">
    <location>
        <begin position="484"/>
        <end position="564"/>
    </location>
</feature>
<feature type="chain" id="PRO_5007281730" description="BIG2 domain-containing protein" evidence="2">
    <location>
        <begin position="19"/>
        <end position="733"/>
    </location>
</feature>
<name>A0A128EW97_9GAMM</name>
<dbReference type="Proteomes" id="UP000071641">
    <property type="component" value="Unassembled WGS sequence"/>
</dbReference>
<evidence type="ECO:0000256" key="1">
    <source>
        <dbReference type="SAM" id="MobiDB-lite"/>
    </source>
</evidence>
<evidence type="ECO:0000256" key="2">
    <source>
        <dbReference type="SAM" id="SignalP"/>
    </source>
</evidence>
<feature type="compositionally biased region" description="Polar residues" evidence="1">
    <location>
        <begin position="30"/>
        <end position="56"/>
    </location>
</feature>
<keyword evidence="5" id="KW-1185">Reference proteome</keyword>
<accession>A0A128EW97</accession>
<dbReference type="AlphaFoldDB" id="A0A128EW97"/>
<protein>
    <recommendedName>
        <fullName evidence="3">BIG2 domain-containing protein</fullName>
    </recommendedName>
</protein>
<reference evidence="5" key="1">
    <citation type="submission" date="2016-02" db="EMBL/GenBank/DDBJ databases">
        <authorList>
            <person name="Rodrigo-Torres Lidia"/>
            <person name="Arahal R.David."/>
        </authorList>
    </citation>
    <scope>NUCLEOTIDE SEQUENCE [LARGE SCALE GENOMIC DNA]</scope>
    <source>
        <strain evidence="5">CECT 9029</strain>
    </source>
</reference>
<feature type="compositionally biased region" description="Low complexity" evidence="1">
    <location>
        <begin position="121"/>
        <end position="140"/>
    </location>
</feature>
<keyword evidence="2" id="KW-0732">Signal</keyword>
<dbReference type="OrthoDB" id="6268698at2"/>
<feature type="compositionally biased region" description="Polar residues" evidence="1">
    <location>
        <begin position="223"/>
        <end position="242"/>
    </location>
</feature>
<dbReference type="EMBL" id="FIZX01000001">
    <property type="protein sequence ID" value="CZF78829.1"/>
    <property type="molecule type" value="Genomic_DNA"/>
</dbReference>
<dbReference type="RefSeq" id="WP_062661471.1">
    <property type="nucleotide sequence ID" value="NZ_FIZX01000001.1"/>
</dbReference>
<feature type="compositionally biased region" description="Low complexity" evidence="1">
    <location>
        <begin position="243"/>
        <end position="258"/>
    </location>
</feature>
<evidence type="ECO:0000313" key="4">
    <source>
        <dbReference type="EMBL" id="CZF78829.1"/>
    </source>
</evidence>
<organism evidence="4 5">
    <name type="scientific">Grimontia celer</name>
    <dbReference type="NCBI Taxonomy" id="1796497"/>
    <lineage>
        <taxon>Bacteria</taxon>
        <taxon>Pseudomonadati</taxon>
        <taxon>Pseudomonadota</taxon>
        <taxon>Gammaproteobacteria</taxon>
        <taxon>Vibrionales</taxon>
        <taxon>Vibrionaceae</taxon>
        <taxon>Grimontia</taxon>
    </lineage>
</organism>
<dbReference type="Gene3D" id="2.60.40.1080">
    <property type="match status" value="1"/>
</dbReference>
<dbReference type="InterPro" id="IPR003343">
    <property type="entry name" value="Big_2"/>
</dbReference>
<dbReference type="STRING" id="1796497.GCE9029_01080"/>
<feature type="compositionally biased region" description="Low complexity" evidence="1">
    <location>
        <begin position="98"/>
        <end position="114"/>
    </location>
</feature>
<dbReference type="SUPFAM" id="SSF49373">
    <property type="entry name" value="Invasin/intimin cell-adhesion fragments"/>
    <property type="match status" value="1"/>
</dbReference>
<gene>
    <name evidence="4" type="ORF">GCE9029_01080</name>
</gene>
<proteinExistence type="predicted"/>